<sequence>MYLHLGQDVVVRTRDIVGIFDLDTSTVSKETRRYLTKAEQEGRAVTVSTELPKSFVVCACQRTGRQIVYISQISSSTLLKRSGRTMSARQSLDP</sequence>
<dbReference type="EMBL" id="AP023321">
    <property type="protein sequence ID" value="BCI59366.1"/>
    <property type="molecule type" value="Genomic_DNA"/>
</dbReference>
<dbReference type="Pfam" id="PF04025">
    <property type="entry name" value="RemA-like"/>
    <property type="match status" value="1"/>
</dbReference>
<accession>A0A7I8CYA6</accession>
<dbReference type="NCBIfam" id="NF046065">
    <property type="entry name" value="MtxRegRemB"/>
    <property type="match status" value="1"/>
</dbReference>
<organism evidence="1 2">
    <name type="scientific">Solibaculum mannosilyticum</name>
    <dbReference type="NCBI Taxonomy" id="2780922"/>
    <lineage>
        <taxon>Bacteria</taxon>
        <taxon>Bacillati</taxon>
        <taxon>Bacillota</taxon>
        <taxon>Clostridia</taxon>
        <taxon>Eubacteriales</taxon>
        <taxon>Oscillospiraceae</taxon>
        <taxon>Solibaculum</taxon>
    </lineage>
</organism>
<evidence type="ECO:0000313" key="1">
    <source>
        <dbReference type="EMBL" id="BCI59366.1"/>
    </source>
</evidence>
<dbReference type="KEGG" id="sman:C12CBH8_00050"/>
<dbReference type="Proteomes" id="UP000593890">
    <property type="component" value="Chromosome"/>
</dbReference>
<evidence type="ECO:0000313" key="2">
    <source>
        <dbReference type="Proteomes" id="UP000593890"/>
    </source>
</evidence>
<dbReference type="AlphaFoldDB" id="A0A7I8CYA6"/>
<gene>
    <name evidence="1" type="ORF">C12CBH8_00050</name>
</gene>
<proteinExistence type="predicted"/>
<keyword evidence="2" id="KW-1185">Reference proteome</keyword>
<dbReference type="RefSeq" id="WP_090263787.1">
    <property type="nucleotide sequence ID" value="NZ_AP023321.1"/>
</dbReference>
<dbReference type="InterPro" id="IPR007169">
    <property type="entry name" value="RemA-like"/>
</dbReference>
<protein>
    <submittedName>
        <fullName evidence="1">DUF370 domain-containing protein</fullName>
    </submittedName>
</protein>
<name>A0A7I8CYA6_9FIRM</name>
<reference evidence="2" key="1">
    <citation type="submission" date="2020-07" db="EMBL/GenBank/DDBJ databases">
        <title>Complete genome sequencing of Clostridia bacterium strain 12CBH8.</title>
        <authorList>
            <person name="Sakamoto M."/>
            <person name="Murakami T."/>
            <person name="Mori H."/>
        </authorList>
    </citation>
    <scope>NUCLEOTIDE SEQUENCE [LARGE SCALE GENOMIC DNA]</scope>
    <source>
        <strain evidence="2">12CBH8</strain>
    </source>
</reference>